<accession>A0A5B8MKX0</accession>
<dbReference type="PANTHER" id="PTHR44103">
    <property type="entry name" value="PROPROTEIN CONVERTASE P"/>
    <property type="match status" value="1"/>
</dbReference>
<dbReference type="Pfam" id="PF13517">
    <property type="entry name" value="FG-GAP_3"/>
    <property type="match status" value="5"/>
</dbReference>
<evidence type="ECO:0000256" key="1">
    <source>
        <dbReference type="ARBA" id="ARBA00022729"/>
    </source>
</evidence>
<sequence>MKDNRRLPWGEPGVLGTFWTAVLLALSLLGVLAAAEVVPPSGVVVRDLYTLDGTSFVVEWIPPRCVDDVYNYCSFTLYVFEVKRLWQIQIVGQNIPGMLDNMDQFAVQIIETHTGEDVLCTRSTDKRKQVRVSHKVTGLEPYTEYLVYVKSKEGTIRSAATPNVTATPSFTPKGSGREQANMAGLDFTHVKFTSCYGADVCDMIENLNGGSLSEFSYARSPQILVFDAEGDGDMDVLFVTQADADWEGGEGQENWFLKNNGTGGFIRPVESEAWPSARSDSRGAVAGDFRGVGSMDVFIVNSNEQNVFMLNQGGDGKSWTNSTAGDATALDRDSRSVVAGDFDGDGDLDLFIVNYRQNNELLWNNGDGTFTAATAAGNDALSHTHNTLGVITADVNGDGHLDLVELGGTDYSANVASEDKYNFLYLNDGSGNFQLSPGGDLTTSNMESTDATTGDFNGDGHIDIVVVNKFQSQVNELLINDGTGSFTRVSGMDASGSASAAKRVTSCDLDGDGDLDVYITGGPDVFLLNDGTGNFTEVSNVFAEQSQSHPPAPACFDATGNGLMDLWIDNNNLNLNKGSFPMVLHTDAGDATAYRDASYDAQVFDADNDGDMDLLLVTSERNMLLLNDGTGHFTEKPLPSLHGDGYTSYSAVVFDIDGDGDDDIFFSSSMSGGTYGTKNEILLGDGDGTFEVLPNGLENMQGIRELLQAGATASIAADFNGDGTIDLFVYTQHTYTKNTIWMNDGTGKFEEGAELTRIGNSRHAVALDADMDGDLDIFAVYYDEVCELLINDGEGDFVPSSDFGDGTSLSSTWNRAVAADFNGDGMTDLYVGAMGYGDRNLLLLSNGDGTFTSVQEGSWYEDTVYYTGGLDYGFDIDGDGSESGAIKIFLNDGSAEFTYPTHILEQAQQNGFIDCVAGDFDGDGDLDLYVTSPEYDYNRLYLNCGTVMWGWDCGYARFQKESQRIWRSKYRIMAMLVSPILSFLTKAPE</sequence>
<evidence type="ECO:0000313" key="3">
    <source>
        <dbReference type="EMBL" id="QDZ20345.1"/>
    </source>
</evidence>
<feature type="signal peptide" evidence="2">
    <location>
        <begin position="1"/>
        <end position="34"/>
    </location>
</feature>
<reference evidence="3 4" key="1">
    <citation type="submission" date="2018-07" db="EMBL/GenBank/DDBJ databases">
        <title>The complete nuclear genome of the prasinophyte Chloropicon primus (CCMP1205).</title>
        <authorList>
            <person name="Pombert J.-F."/>
            <person name="Otis C."/>
            <person name="Turmel M."/>
            <person name="Lemieux C."/>
        </authorList>
    </citation>
    <scope>NUCLEOTIDE SEQUENCE [LARGE SCALE GENOMIC DNA]</scope>
    <source>
        <strain evidence="3 4">CCMP1205</strain>
    </source>
</reference>
<dbReference type="InterPro" id="IPR036116">
    <property type="entry name" value="FN3_sf"/>
</dbReference>
<dbReference type="PROSITE" id="PS00018">
    <property type="entry name" value="EF_HAND_1"/>
    <property type="match status" value="1"/>
</dbReference>
<evidence type="ECO:0000256" key="2">
    <source>
        <dbReference type="SAM" id="SignalP"/>
    </source>
</evidence>
<proteinExistence type="predicted"/>
<dbReference type="CDD" id="cd00063">
    <property type="entry name" value="FN3"/>
    <property type="match status" value="1"/>
</dbReference>
<dbReference type="OrthoDB" id="10022113at2759"/>
<name>A0A5B8MKX0_9CHLO</name>
<dbReference type="InterPro" id="IPR028994">
    <property type="entry name" value="Integrin_alpha_N"/>
</dbReference>
<dbReference type="InterPro" id="IPR013517">
    <property type="entry name" value="FG-GAP"/>
</dbReference>
<keyword evidence="1 2" id="KW-0732">Signal</keyword>
<dbReference type="AlphaFoldDB" id="A0A5B8MKX0"/>
<dbReference type="InterPro" id="IPR018247">
    <property type="entry name" value="EF_Hand_1_Ca_BS"/>
</dbReference>
<dbReference type="Gene3D" id="2.40.128.340">
    <property type="match status" value="2"/>
</dbReference>
<feature type="chain" id="PRO_5022890133" description="Fibronectin type-III domain-containing protein" evidence="2">
    <location>
        <begin position="35"/>
        <end position="989"/>
    </location>
</feature>
<organism evidence="3 4">
    <name type="scientific">Chloropicon primus</name>
    <dbReference type="NCBI Taxonomy" id="1764295"/>
    <lineage>
        <taxon>Eukaryota</taxon>
        <taxon>Viridiplantae</taxon>
        <taxon>Chlorophyta</taxon>
        <taxon>Chloropicophyceae</taxon>
        <taxon>Chloropicales</taxon>
        <taxon>Chloropicaceae</taxon>
        <taxon>Chloropicon</taxon>
    </lineage>
</organism>
<dbReference type="Proteomes" id="UP000316726">
    <property type="component" value="Chromosome 4"/>
</dbReference>
<dbReference type="Pfam" id="PF01839">
    <property type="entry name" value="FG-GAP"/>
    <property type="match status" value="1"/>
</dbReference>
<dbReference type="EMBL" id="CP031037">
    <property type="protein sequence ID" value="QDZ20345.1"/>
    <property type="molecule type" value="Genomic_DNA"/>
</dbReference>
<dbReference type="SUPFAM" id="SSF49265">
    <property type="entry name" value="Fibronectin type III"/>
    <property type="match status" value="1"/>
</dbReference>
<evidence type="ECO:0008006" key="5">
    <source>
        <dbReference type="Google" id="ProtNLM"/>
    </source>
</evidence>
<dbReference type="PANTHER" id="PTHR44103:SF1">
    <property type="entry name" value="PROPROTEIN CONVERTASE P"/>
    <property type="match status" value="1"/>
</dbReference>
<dbReference type="Gene3D" id="2.130.10.130">
    <property type="entry name" value="Integrin alpha, N-terminal"/>
    <property type="match status" value="2"/>
</dbReference>
<keyword evidence="4" id="KW-1185">Reference proteome</keyword>
<evidence type="ECO:0000313" key="4">
    <source>
        <dbReference type="Proteomes" id="UP000316726"/>
    </source>
</evidence>
<protein>
    <recommendedName>
        <fullName evidence="5">Fibronectin type-III domain-containing protein</fullName>
    </recommendedName>
</protein>
<gene>
    <name evidence="3" type="ORF">A3770_04p28630</name>
</gene>
<dbReference type="SUPFAM" id="SSF69318">
    <property type="entry name" value="Integrin alpha N-terminal domain"/>
    <property type="match status" value="3"/>
</dbReference>
<dbReference type="InterPro" id="IPR003961">
    <property type="entry name" value="FN3_dom"/>
</dbReference>